<gene>
    <name evidence="1" type="ORF">CWC22_010095</name>
</gene>
<keyword evidence="1" id="KW-0808">Transferase</keyword>
<dbReference type="RefSeq" id="WP_138538191.1">
    <property type="nucleotide sequence ID" value="NZ_CP045429.1"/>
</dbReference>
<dbReference type="InterPro" id="IPR000182">
    <property type="entry name" value="GNAT_dom"/>
</dbReference>
<evidence type="ECO:0000313" key="2">
    <source>
        <dbReference type="Proteomes" id="UP000305729"/>
    </source>
</evidence>
<dbReference type="PROSITE" id="PS51186">
    <property type="entry name" value="GNAT"/>
    <property type="match status" value="1"/>
</dbReference>
<dbReference type="Gene3D" id="3.40.630.30">
    <property type="match status" value="1"/>
</dbReference>
<dbReference type="Pfam" id="PF13302">
    <property type="entry name" value="Acetyltransf_3"/>
    <property type="match status" value="1"/>
</dbReference>
<sequence>MQIKTPRLLLRPMNYRDVPALVALLNDPLVSQYNDYGTQLTQQEVRAMLQADLDDFYEGCGGRFAIEHEGVFIGTIGLYDCDVKAKHIHLGIELAPRFWRRGLASEALNATLNALETMVPGCKVSLVLGKVQQKNLACQRLLKHCGFRKVRGGAIAMFAFCPLREEAGYFDEDAVLASL</sequence>
<dbReference type="InterPro" id="IPR016181">
    <property type="entry name" value="Acyl_CoA_acyltransferase"/>
</dbReference>
<dbReference type="PANTHER" id="PTHR43792:SF1">
    <property type="entry name" value="N-ACETYLTRANSFERASE DOMAIN-CONTAINING PROTEIN"/>
    <property type="match status" value="1"/>
</dbReference>
<dbReference type="InterPro" id="IPR051531">
    <property type="entry name" value="N-acetyltransferase"/>
</dbReference>
<dbReference type="SUPFAM" id="SSF55729">
    <property type="entry name" value="Acyl-CoA N-acyltransferases (Nat)"/>
    <property type="match status" value="1"/>
</dbReference>
<organism evidence="1 2">
    <name type="scientific">Pseudoalteromonas rubra</name>
    <dbReference type="NCBI Taxonomy" id="43658"/>
    <lineage>
        <taxon>Bacteria</taxon>
        <taxon>Pseudomonadati</taxon>
        <taxon>Pseudomonadota</taxon>
        <taxon>Gammaproteobacteria</taxon>
        <taxon>Alteromonadales</taxon>
        <taxon>Pseudoalteromonadaceae</taxon>
        <taxon>Pseudoalteromonas</taxon>
    </lineage>
</organism>
<dbReference type="AlphaFoldDB" id="A0A5S3UWF4"/>
<evidence type="ECO:0000313" key="1">
    <source>
        <dbReference type="EMBL" id="QPB83322.1"/>
    </source>
</evidence>
<dbReference type="STRING" id="43658.AT705_03160"/>
<name>A0A5S3UWF4_9GAMM</name>
<reference evidence="1 2" key="1">
    <citation type="submission" date="2019-10" db="EMBL/GenBank/DDBJ databases">
        <title>Pseudoalteromonas rubra S4059.</title>
        <authorList>
            <person name="Paulsen S."/>
            <person name="Wang X."/>
        </authorList>
    </citation>
    <scope>NUCLEOTIDE SEQUENCE [LARGE SCALE GENOMIC DNA]</scope>
    <source>
        <strain evidence="1 2">S4059</strain>
    </source>
</reference>
<dbReference type="Proteomes" id="UP000305729">
    <property type="component" value="Chromosome 1"/>
</dbReference>
<dbReference type="PANTHER" id="PTHR43792">
    <property type="entry name" value="GNAT FAMILY, PUTATIVE (AFU_ORTHOLOGUE AFUA_3G00765)-RELATED-RELATED"/>
    <property type="match status" value="1"/>
</dbReference>
<protein>
    <submittedName>
        <fullName evidence="1">GNAT family N-acetyltransferase</fullName>
    </submittedName>
</protein>
<proteinExistence type="predicted"/>
<dbReference type="GO" id="GO:0016747">
    <property type="term" value="F:acyltransferase activity, transferring groups other than amino-acyl groups"/>
    <property type="evidence" value="ECO:0007669"/>
    <property type="project" value="InterPro"/>
</dbReference>
<accession>A0A5S3UWF4</accession>
<dbReference type="EMBL" id="CP045429">
    <property type="protein sequence ID" value="QPB83322.1"/>
    <property type="molecule type" value="Genomic_DNA"/>
</dbReference>